<gene>
    <name evidence="3" type="ORF">T230_06765</name>
</gene>
<name>W2CNN7_9BACT</name>
<organism evidence="3 4">
    <name type="scientific">Tannerella sp. oral taxon BU063 isolate Cell 1/3</name>
    <dbReference type="NCBI Taxonomy" id="1411022"/>
    <lineage>
        <taxon>Bacteria</taxon>
        <taxon>Pseudomonadati</taxon>
        <taxon>Bacteroidota</taxon>
        <taxon>Bacteroidia</taxon>
        <taxon>Bacteroidales</taxon>
        <taxon>Tannerellaceae</taxon>
        <taxon>Tannerella</taxon>
    </lineage>
</organism>
<comment type="caution">
    <text evidence="3">The sequence shown here is derived from an EMBL/GenBank/DDBJ whole genome shotgun (WGS) entry which is preliminary data.</text>
</comment>
<dbReference type="EMBL" id="AYYE01000905">
    <property type="protein sequence ID" value="ETK08628.1"/>
    <property type="molecule type" value="Genomic_DNA"/>
</dbReference>
<sequence length="124" mass="14315">MLYCLSLRVYVGTKKGVYSDKLLRAFIQKNGGRDTPFAGITRDLFEGFHFFLEKRGLAASTMNSLLCRLSQLMCRAVDLKVIRCHPFEDVTYEKEERKIRFLQKSDMAKLMALKVNDRGAEQAR</sequence>
<dbReference type="InterPro" id="IPR025269">
    <property type="entry name" value="SAM-like_dom"/>
</dbReference>
<evidence type="ECO:0000259" key="2">
    <source>
        <dbReference type="Pfam" id="PF13102"/>
    </source>
</evidence>
<dbReference type="InterPro" id="IPR011010">
    <property type="entry name" value="DNA_brk_join_enz"/>
</dbReference>
<reference evidence="3 4" key="1">
    <citation type="submission" date="2013-11" db="EMBL/GenBank/DDBJ databases">
        <title>Single cell genomics of uncultured Tannerella BU063 (oral taxon 286).</title>
        <authorList>
            <person name="Beall C.J."/>
            <person name="Campbell A.G."/>
            <person name="Griffen A.L."/>
            <person name="Podar M."/>
            <person name="Leys E.J."/>
        </authorList>
    </citation>
    <scope>NUCLEOTIDE SEQUENCE [LARGE SCALE GENOMIC DNA]</scope>
    <source>
        <strain evidence="3">Cell 1/3</strain>
    </source>
</reference>
<feature type="domain" description="Phage integrase SAM-like" evidence="2">
    <location>
        <begin position="21"/>
        <end position="88"/>
    </location>
</feature>
<dbReference type="PATRIC" id="fig|1411022.3.peg.641"/>
<accession>W2CNN7</accession>
<keyword evidence="1" id="KW-0238">DNA-binding</keyword>
<dbReference type="Pfam" id="PF13102">
    <property type="entry name" value="Phage_int_SAM_5"/>
    <property type="match status" value="1"/>
</dbReference>
<evidence type="ECO:0000256" key="1">
    <source>
        <dbReference type="ARBA" id="ARBA00023125"/>
    </source>
</evidence>
<dbReference type="Proteomes" id="UP000034982">
    <property type="component" value="Unassembled WGS sequence"/>
</dbReference>
<dbReference type="GO" id="GO:0003677">
    <property type="term" value="F:DNA binding"/>
    <property type="evidence" value="ECO:0007669"/>
    <property type="project" value="UniProtKB-KW"/>
</dbReference>
<dbReference type="AlphaFoldDB" id="W2CNN7"/>
<evidence type="ECO:0000313" key="4">
    <source>
        <dbReference type="Proteomes" id="UP000034982"/>
    </source>
</evidence>
<evidence type="ECO:0000313" key="3">
    <source>
        <dbReference type="EMBL" id="ETK08628.1"/>
    </source>
</evidence>
<dbReference type="Gene3D" id="1.10.150.130">
    <property type="match status" value="1"/>
</dbReference>
<dbReference type="SUPFAM" id="SSF56349">
    <property type="entry name" value="DNA breaking-rejoining enzymes"/>
    <property type="match status" value="1"/>
</dbReference>
<proteinExistence type="predicted"/>
<protein>
    <recommendedName>
        <fullName evidence="2">Phage integrase SAM-like domain-containing protein</fullName>
    </recommendedName>
</protein>
<dbReference type="InterPro" id="IPR010998">
    <property type="entry name" value="Integrase_recombinase_N"/>
</dbReference>